<organism evidence="1 2">
    <name type="scientific">Xanthomonas campestris pv. campestris (strain 8004)</name>
    <dbReference type="NCBI Taxonomy" id="314565"/>
    <lineage>
        <taxon>Bacteria</taxon>
        <taxon>Pseudomonadati</taxon>
        <taxon>Pseudomonadota</taxon>
        <taxon>Gammaproteobacteria</taxon>
        <taxon>Lysobacterales</taxon>
        <taxon>Lysobacteraceae</taxon>
        <taxon>Xanthomonas</taxon>
    </lineage>
</organism>
<evidence type="ECO:0000313" key="2">
    <source>
        <dbReference type="Proteomes" id="UP000000420"/>
    </source>
</evidence>
<name>A0A0H2XA02_XANC8</name>
<reference evidence="1 2" key="1">
    <citation type="journal article" date="2005" name="Genome Res.">
        <title>Comparative and functional genomic analyses of the pathogenicity of phytopathogen Xanthomonas campestris pv. campestris.</title>
        <authorList>
            <person name="Qian W."/>
            <person name="Jia Y."/>
            <person name="Ren S.X."/>
            <person name="He Y.Q."/>
            <person name="Feng J.X."/>
            <person name="Lu L.F."/>
            <person name="Sun Q."/>
            <person name="Ying G."/>
            <person name="Tang D.J."/>
            <person name="Tang H."/>
            <person name="Wu W."/>
            <person name="Hao P."/>
            <person name="Wang L."/>
            <person name="Jiang B.L."/>
            <person name="Zeng S."/>
            <person name="Gu W.Y."/>
            <person name="Lu G."/>
            <person name="Rong L."/>
            <person name="Tian Y."/>
            <person name="Yao Z."/>
            <person name="Fu G."/>
            <person name="Chen B."/>
            <person name="Fang R."/>
            <person name="Qiang B."/>
            <person name="Chen Z."/>
            <person name="Zhao G.P."/>
            <person name="Tang J.L."/>
            <person name="He C."/>
        </authorList>
    </citation>
    <scope>NUCLEOTIDE SEQUENCE [LARGE SCALE GENOMIC DNA]</scope>
    <source>
        <strain evidence="1 2">8004</strain>
    </source>
</reference>
<dbReference type="HOGENOM" id="CLU_1314985_0_0_6"/>
<protein>
    <submittedName>
        <fullName evidence="1">Uncharacterized protein</fullName>
    </submittedName>
</protein>
<proteinExistence type="predicted"/>
<dbReference type="AlphaFoldDB" id="A0A0H2XA02"/>
<sequence>MPSSMAAARHSIRRNTKPHSLDAYFEEQGARLDRRMVCGKECLSLTVINGSRLYRVGNGHCIFGSERELWRAWCRQQRQFAWQKICARALIDQAFGQGGQARFSLQRWVESEAILPEVATPSPWPWSVLSRSDWRSAFKVGDDLWTDVPRAGIEISILELHDVCVEDQFNIDRPQQYLRAFAKLFRDAEREWLESETLFAQSKSQPRRL</sequence>
<accession>A0A0H2XA02</accession>
<dbReference type="EMBL" id="CP000050">
    <property type="protein sequence ID" value="AAY49489.1"/>
    <property type="molecule type" value="Genomic_DNA"/>
</dbReference>
<gene>
    <name evidence="1" type="ordered locus">XC_2439</name>
</gene>
<dbReference type="Proteomes" id="UP000000420">
    <property type="component" value="Chromosome"/>
</dbReference>
<dbReference type="KEGG" id="xcb:XC_2439"/>
<evidence type="ECO:0000313" key="1">
    <source>
        <dbReference type="EMBL" id="AAY49489.1"/>
    </source>
</evidence>